<evidence type="ECO:0000256" key="1">
    <source>
        <dbReference type="SAM" id="MobiDB-lite"/>
    </source>
</evidence>
<comment type="caution">
    <text evidence="4">The sequence shown here is derived from an EMBL/GenBank/DDBJ whole genome shotgun (WGS) entry which is preliminary data.</text>
</comment>
<feature type="compositionally biased region" description="Low complexity" evidence="1">
    <location>
        <begin position="446"/>
        <end position="467"/>
    </location>
</feature>
<feature type="transmembrane region" description="Helical" evidence="2">
    <location>
        <begin position="104"/>
        <end position="125"/>
    </location>
</feature>
<dbReference type="EMBL" id="QFAY01000003">
    <property type="protein sequence ID" value="MBP2620096.1"/>
    <property type="molecule type" value="Genomic_DNA"/>
</dbReference>
<proteinExistence type="predicted"/>
<feature type="region of interest" description="Disordered" evidence="1">
    <location>
        <begin position="423"/>
        <end position="482"/>
    </location>
</feature>
<protein>
    <submittedName>
        <fullName evidence="4">Peptidase</fullName>
    </submittedName>
</protein>
<keyword evidence="5" id="KW-1185">Reference proteome</keyword>
<evidence type="ECO:0000256" key="2">
    <source>
        <dbReference type="SAM" id="Phobius"/>
    </source>
</evidence>
<sequence length="482" mass="53447">MKDLLFSFLLTSFATSFIILLLSLTFAVFKSRISIRTQYFTWSLVLASLLIPFRPQFGLGLIRFSPEPIRQTAVSSSGAAQPAVQSAQAASQSGLLEQFLALPWFEIFFALWLLGFLFSLGKYAYSYVRFQKLLKRWGEPVTDADMLEQLQAVQQDMRMKGSIGLLHYPMAHSPLLVGLKKAVIVLPELDYTEEELSLIFKHELTHYRHRDVWVNLLGLAVKSLYWFNPIIAFACKESQEAGEMYCDHDVLFSKDSDYRTFYGETILTMINRSRKSPLALTTCFYSNKFNLKRRIVGIMDNRLPRKFLSAFLALAAAFLLLLSGSVFALEDRSSQTAASLPASQKGSSSEVSQQAAVAALLKELSLSEKDIADLQVVREKDTYHISFSHGQTAYENLVSAKDGKLLRSKQHTVVEKTVTVEKEVPASSAAGETAQSDGSSATQAESANPSGGASSSSQAPAQKSAAQDADDDERDSEDQDED</sequence>
<dbReference type="Proteomes" id="UP001519349">
    <property type="component" value="Unassembled WGS sequence"/>
</dbReference>
<keyword evidence="2" id="KW-0472">Membrane</keyword>
<name>A0ABS5AUZ6_9STRE</name>
<feature type="transmembrane region" description="Helical" evidence="2">
    <location>
        <begin position="39"/>
        <end position="57"/>
    </location>
</feature>
<evidence type="ECO:0000313" key="5">
    <source>
        <dbReference type="Proteomes" id="UP001519349"/>
    </source>
</evidence>
<gene>
    <name evidence="4" type="ORF">DHL47_01855</name>
</gene>
<dbReference type="InterPro" id="IPR008756">
    <property type="entry name" value="Peptidase_M56"/>
</dbReference>
<feature type="compositionally biased region" description="Acidic residues" evidence="1">
    <location>
        <begin position="468"/>
        <end position="482"/>
    </location>
</feature>
<dbReference type="RefSeq" id="WP_209550709.1">
    <property type="nucleotide sequence ID" value="NZ_QFAY01000003.1"/>
</dbReference>
<organism evidence="4 5">
    <name type="scientific">Streptococcus panodentis</name>
    <dbReference type="NCBI Taxonomy" id="1581472"/>
    <lineage>
        <taxon>Bacteria</taxon>
        <taxon>Bacillati</taxon>
        <taxon>Bacillota</taxon>
        <taxon>Bacilli</taxon>
        <taxon>Lactobacillales</taxon>
        <taxon>Streptococcaceae</taxon>
        <taxon>Streptococcus</taxon>
    </lineage>
</organism>
<dbReference type="PANTHER" id="PTHR34978">
    <property type="entry name" value="POSSIBLE SENSOR-TRANSDUCER PROTEIN BLAR"/>
    <property type="match status" value="1"/>
</dbReference>
<dbReference type="Pfam" id="PF05569">
    <property type="entry name" value="Peptidase_M56"/>
    <property type="match status" value="1"/>
</dbReference>
<evidence type="ECO:0000313" key="4">
    <source>
        <dbReference type="EMBL" id="MBP2620096.1"/>
    </source>
</evidence>
<accession>A0ABS5AUZ6</accession>
<dbReference type="PANTHER" id="PTHR34978:SF3">
    <property type="entry name" value="SLR0241 PROTEIN"/>
    <property type="match status" value="1"/>
</dbReference>
<reference evidence="4 5" key="1">
    <citation type="submission" date="2018-05" db="EMBL/GenBank/DDBJ databases">
        <title>Draft genome sequence of Streptococcus panodentis CCUG 70867T.</title>
        <authorList>
            <person name="Salva-Serra F."/>
            <person name="Mendez V."/>
            <person name="Jaen-Luchoro D."/>
            <person name="Gonzales-Siles L."/>
            <person name="Karlsson R."/>
            <person name="Engstrom-Jakobsson H."/>
            <person name="Busquets A."/>
            <person name="Gomila M."/>
            <person name="Pineiro-Iglesias B."/>
            <person name="Bennasar-Figueras A."/>
            <person name="Seeger M."/>
            <person name="Moore E."/>
        </authorList>
    </citation>
    <scope>NUCLEOTIDE SEQUENCE [LARGE SCALE GENOMIC DNA]</scope>
    <source>
        <strain evidence="4 5">CCUG 70867</strain>
    </source>
</reference>
<feature type="compositionally biased region" description="Polar residues" evidence="1">
    <location>
        <begin position="433"/>
        <end position="445"/>
    </location>
</feature>
<keyword evidence="2" id="KW-0812">Transmembrane</keyword>
<feature type="transmembrane region" description="Helical" evidence="2">
    <location>
        <begin position="307"/>
        <end position="329"/>
    </location>
</feature>
<dbReference type="CDD" id="cd07341">
    <property type="entry name" value="M56_BlaR1_MecR1_like"/>
    <property type="match status" value="1"/>
</dbReference>
<dbReference type="InterPro" id="IPR052173">
    <property type="entry name" value="Beta-lactam_resp_regulator"/>
</dbReference>
<evidence type="ECO:0000259" key="3">
    <source>
        <dbReference type="Pfam" id="PF05569"/>
    </source>
</evidence>
<keyword evidence="2" id="KW-1133">Transmembrane helix</keyword>
<feature type="transmembrane region" description="Helical" evidence="2">
    <location>
        <begin position="6"/>
        <end position="27"/>
    </location>
</feature>
<feature type="domain" description="Peptidase M56" evidence="3">
    <location>
        <begin position="8"/>
        <end position="296"/>
    </location>
</feature>